<proteinExistence type="inferred from homology"/>
<dbReference type="GO" id="GO:0006412">
    <property type="term" value="P:translation"/>
    <property type="evidence" value="ECO:0007669"/>
    <property type="project" value="UniProtKB-UniRule"/>
</dbReference>
<dbReference type="Pfam" id="PF14693">
    <property type="entry name" value="Ribosomal_TL5_C"/>
    <property type="match status" value="1"/>
</dbReference>
<evidence type="ECO:0000259" key="8">
    <source>
        <dbReference type="Pfam" id="PF14693"/>
    </source>
</evidence>
<gene>
    <name evidence="5" type="primary">rplY</name>
    <name evidence="5" type="synonym">ctc</name>
    <name evidence="9" type="ORF">SAMN05216238_103327</name>
</gene>
<dbReference type="InterPro" id="IPR020056">
    <property type="entry name" value="Rbsml_bL25/Gln-tRNA_synth_N"/>
</dbReference>
<dbReference type="OrthoDB" id="9790002at2"/>
<dbReference type="HAMAP" id="MF_01334">
    <property type="entry name" value="Ribosomal_bL25_CTC"/>
    <property type="match status" value="1"/>
</dbReference>
<dbReference type="Pfam" id="PF01386">
    <property type="entry name" value="Ribosomal_L25p"/>
    <property type="match status" value="1"/>
</dbReference>
<dbReference type="PANTHER" id="PTHR33284:SF1">
    <property type="entry name" value="RIBOSOMAL PROTEIN L25_GLN-TRNA SYNTHETASE, ANTI-CODON-BINDING DOMAIN-CONTAINING PROTEIN"/>
    <property type="match status" value="1"/>
</dbReference>
<accession>A0A1I1UW45</accession>
<dbReference type="SUPFAM" id="SSF50715">
    <property type="entry name" value="Ribosomal protein L25-like"/>
    <property type="match status" value="1"/>
</dbReference>
<dbReference type="Gene3D" id="2.170.120.20">
    <property type="entry name" value="Ribosomal protein L25, beta domain"/>
    <property type="match status" value="1"/>
</dbReference>
<comment type="similarity">
    <text evidence="5">Belongs to the bacterial ribosomal protein bL25 family. CTC subfamily.</text>
</comment>
<dbReference type="GO" id="GO:0003735">
    <property type="term" value="F:structural constituent of ribosome"/>
    <property type="evidence" value="ECO:0007669"/>
    <property type="project" value="InterPro"/>
</dbReference>
<feature type="compositionally biased region" description="Acidic residues" evidence="6">
    <location>
        <begin position="184"/>
        <end position="213"/>
    </location>
</feature>
<evidence type="ECO:0000256" key="3">
    <source>
        <dbReference type="ARBA" id="ARBA00022980"/>
    </source>
</evidence>
<evidence type="ECO:0000256" key="4">
    <source>
        <dbReference type="ARBA" id="ARBA00023274"/>
    </source>
</evidence>
<dbReference type="Gene3D" id="2.40.240.10">
    <property type="entry name" value="Ribosomal Protein L25, Chain P"/>
    <property type="match status" value="1"/>
</dbReference>
<evidence type="ECO:0000256" key="6">
    <source>
        <dbReference type="SAM" id="MobiDB-lite"/>
    </source>
</evidence>
<dbReference type="InterPro" id="IPR029751">
    <property type="entry name" value="Ribosomal_L25_dom"/>
</dbReference>
<keyword evidence="10" id="KW-1185">Reference proteome</keyword>
<comment type="function">
    <text evidence="5">This is one of the proteins that binds to the 5S RNA in the ribosome where it forms part of the central protuberance.</text>
</comment>
<keyword evidence="4 5" id="KW-0687">Ribonucleoprotein</keyword>
<dbReference type="InterPro" id="IPR001021">
    <property type="entry name" value="Ribosomal_bL25_long"/>
</dbReference>
<dbReference type="AlphaFoldDB" id="A0A1I1UW45"/>
<organism evidence="9 10">
    <name type="scientific">Lentibacillus persicus</name>
    <dbReference type="NCBI Taxonomy" id="640948"/>
    <lineage>
        <taxon>Bacteria</taxon>
        <taxon>Bacillati</taxon>
        <taxon>Bacillota</taxon>
        <taxon>Bacilli</taxon>
        <taxon>Bacillales</taxon>
        <taxon>Bacillaceae</taxon>
        <taxon>Lentibacillus</taxon>
    </lineage>
</organism>
<keyword evidence="3 5" id="KW-0689">Ribosomal protein</keyword>
<dbReference type="InterPro" id="IPR020930">
    <property type="entry name" value="Ribosomal_uL5_bac-type"/>
</dbReference>
<dbReference type="InterPro" id="IPR020057">
    <property type="entry name" value="Ribosomal_bL25_b-dom"/>
</dbReference>
<dbReference type="GO" id="GO:0022625">
    <property type="term" value="C:cytosolic large ribosomal subunit"/>
    <property type="evidence" value="ECO:0007669"/>
    <property type="project" value="TreeGrafter"/>
</dbReference>
<dbReference type="STRING" id="640948.SAMN05216238_103327"/>
<feature type="domain" description="Large ribosomal subunit protein bL25 L25" evidence="7">
    <location>
        <begin position="5"/>
        <end position="92"/>
    </location>
</feature>
<keyword evidence="2 5" id="KW-0694">RNA-binding</keyword>
<keyword evidence="1 5" id="KW-0699">rRNA-binding</keyword>
<evidence type="ECO:0000256" key="1">
    <source>
        <dbReference type="ARBA" id="ARBA00022730"/>
    </source>
</evidence>
<feature type="region of interest" description="Disordered" evidence="6">
    <location>
        <begin position="173"/>
        <end position="213"/>
    </location>
</feature>
<evidence type="ECO:0000313" key="9">
    <source>
        <dbReference type="EMBL" id="SFD73063.1"/>
    </source>
</evidence>
<dbReference type="PANTHER" id="PTHR33284">
    <property type="entry name" value="RIBOSOMAL PROTEIN L25/GLN-TRNA SYNTHETASE, ANTI-CODON-BINDING DOMAIN-CONTAINING PROTEIN"/>
    <property type="match status" value="1"/>
</dbReference>
<dbReference type="CDD" id="cd00495">
    <property type="entry name" value="Ribosomal_L25_TL5_CTC"/>
    <property type="match status" value="1"/>
</dbReference>
<evidence type="ECO:0000256" key="2">
    <source>
        <dbReference type="ARBA" id="ARBA00022884"/>
    </source>
</evidence>
<dbReference type="NCBIfam" id="NF004133">
    <property type="entry name" value="PRK05618.2-4"/>
    <property type="match status" value="1"/>
</dbReference>
<evidence type="ECO:0000259" key="7">
    <source>
        <dbReference type="Pfam" id="PF01386"/>
    </source>
</evidence>
<dbReference type="RefSeq" id="WP_090083064.1">
    <property type="nucleotide sequence ID" value="NZ_FOMR01000003.1"/>
</dbReference>
<dbReference type="GO" id="GO:0008097">
    <property type="term" value="F:5S rRNA binding"/>
    <property type="evidence" value="ECO:0007669"/>
    <property type="project" value="InterPro"/>
</dbReference>
<sequence length="213" mass="23445">MAVTLKAAKREDLTKSATKQIRLNGEVPSVVYGKEEDPKAISVNSIELVKTVRDEGRNAIISLDIDGEKPVDVMLHEYQIEPMKDELIHADFYVVNLKQEMDVTVALNLDGEPVGVKDGGVLQQPLYELQVRAKPADIPEVISVDVNELQIGDTITVSDLPKADLYEITEDDDTTVATVVPPDTVEDLESEESDEGAEPELVDAEDDDEEKSE</sequence>
<reference evidence="10" key="1">
    <citation type="submission" date="2016-10" db="EMBL/GenBank/DDBJ databases">
        <authorList>
            <person name="Varghese N."/>
            <person name="Submissions S."/>
        </authorList>
    </citation>
    <scope>NUCLEOTIDE SEQUENCE [LARGE SCALE GENOMIC DNA]</scope>
    <source>
        <strain evidence="10">DSM 22530</strain>
    </source>
</reference>
<dbReference type="NCBIfam" id="TIGR00731">
    <property type="entry name" value="bL25_bact_ctc"/>
    <property type="match status" value="1"/>
</dbReference>
<evidence type="ECO:0000313" key="10">
    <source>
        <dbReference type="Proteomes" id="UP000199474"/>
    </source>
</evidence>
<dbReference type="InterPro" id="IPR037121">
    <property type="entry name" value="Ribosomal_bL25_C"/>
</dbReference>
<comment type="subunit">
    <text evidence="5">Part of the 50S ribosomal subunit; part of the 5S rRNA/L5/L18/L25 subcomplex. Contacts the 5S rRNA. Binds to the 5S rRNA independently of L5 and L18.</text>
</comment>
<dbReference type="Proteomes" id="UP000199474">
    <property type="component" value="Unassembled WGS sequence"/>
</dbReference>
<feature type="domain" description="Large ribosomal subunit protein bL25 beta" evidence="8">
    <location>
        <begin position="101"/>
        <end position="182"/>
    </location>
</feature>
<evidence type="ECO:0000256" key="5">
    <source>
        <dbReference type="HAMAP-Rule" id="MF_01334"/>
    </source>
</evidence>
<dbReference type="EMBL" id="FOMR01000003">
    <property type="protein sequence ID" value="SFD73063.1"/>
    <property type="molecule type" value="Genomic_DNA"/>
</dbReference>
<dbReference type="InterPro" id="IPR011035">
    <property type="entry name" value="Ribosomal_bL25/Gln-tRNA_synth"/>
</dbReference>
<protein>
    <recommendedName>
        <fullName evidence="5">Large ribosomal subunit protein bL25</fullName>
    </recommendedName>
    <alternativeName>
        <fullName evidence="5">General stress protein CTC</fullName>
    </alternativeName>
</protein>
<name>A0A1I1UW45_9BACI</name>